<comment type="caution">
    <text evidence="1">The sequence shown here is derived from an EMBL/GenBank/DDBJ whole genome shotgun (WGS) entry which is preliminary data.</text>
</comment>
<reference evidence="2" key="1">
    <citation type="journal article" date="2016" name="Nature">
        <title>The genome of the seagrass Zostera marina reveals angiosperm adaptation to the sea.</title>
        <authorList>
            <person name="Olsen J.L."/>
            <person name="Rouze P."/>
            <person name="Verhelst B."/>
            <person name="Lin Y.-C."/>
            <person name="Bayer T."/>
            <person name="Collen J."/>
            <person name="Dattolo E."/>
            <person name="De Paoli E."/>
            <person name="Dittami S."/>
            <person name="Maumus F."/>
            <person name="Michel G."/>
            <person name="Kersting A."/>
            <person name="Lauritano C."/>
            <person name="Lohaus R."/>
            <person name="Toepel M."/>
            <person name="Tonon T."/>
            <person name="Vanneste K."/>
            <person name="Amirebrahimi M."/>
            <person name="Brakel J."/>
            <person name="Bostroem C."/>
            <person name="Chovatia M."/>
            <person name="Grimwood J."/>
            <person name="Jenkins J.W."/>
            <person name="Jueterbock A."/>
            <person name="Mraz A."/>
            <person name="Stam W.T."/>
            <person name="Tice H."/>
            <person name="Bornberg-Bauer E."/>
            <person name="Green P.J."/>
            <person name="Pearson G.A."/>
            <person name="Procaccini G."/>
            <person name="Duarte C.M."/>
            <person name="Schmutz J."/>
            <person name="Reusch T.B.H."/>
            <person name="Van de Peer Y."/>
        </authorList>
    </citation>
    <scope>NUCLEOTIDE SEQUENCE [LARGE SCALE GENOMIC DNA]</scope>
    <source>
        <strain evidence="2">cv. Finnish</strain>
    </source>
</reference>
<name>A0A0K9PPU8_ZOSMR</name>
<dbReference type="AlphaFoldDB" id="A0A0K9PPU8"/>
<dbReference type="EMBL" id="LFYR01000729">
    <property type="protein sequence ID" value="KMZ70242.1"/>
    <property type="molecule type" value="Genomic_DNA"/>
</dbReference>
<evidence type="ECO:0000313" key="2">
    <source>
        <dbReference type="Proteomes" id="UP000036987"/>
    </source>
</evidence>
<organism evidence="1 2">
    <name type="scientific">Zostera marina</name>
    <name type="common">Eelgrass</name>
    <dbReference type="NCBI Taxonomy" id="29655"/>
    <lineage>
        <taxon>Eukaryota</taxon>
        <taxon>Viridiplantae</taxon>
        <taxon>Streptophyta</taxon>
        <taxon>Embryophyta</taxon>
        <taxon>Tracheophyta</taxon>
        <taxon>Spermatophyta</taxon>
        <taxon>Magnoliopsida</taxon>
        <taxon>Liliopsida</taxon>
        <taxon>Zosteraceae</taxon>
        <taxon>Zostera</taxon>
    </lineage>
</organism>
<protein>
    <submittedName>
        <fullName evidence="1">Uncharacterized protein</fullName>
    </submittedName>
</protein>
<sequence length="67" mass="7766">MISRINAVYLLTTVACQLSQIKKKIYACQKSERFLFPAIAINTILLDWTELNPWIDIHPDFLFLGPE</sequence>
<dbReference type="Proteomes" id="UP000036987">
    <property type="component" value="Unassembled WGS sequence"/>
</dbReference>
<proteinExistence type="predicted"/>
<accession>A0A0K9PPU8</accession>
<gene>
    <name evidence="1" type="ORF">ZOSMA_1G02180</name>
</gene>
<keyword evidence="2" id="KW-1185">Reference proteome</keyword>
<evidence type="ECO:0000313" key="1">
    <source>
        <dbReference type="EMBL" id="KMZ70242.1"/>
    </source>
</evidence>
<dbReference type="PROSITE" id="PS51257">
    <property type="entry name" value="PROKAR_LIPOPROTEIN"/>
    <property type="match status" value="1"/>
</dbReference>